<evidence type="ECO:0000313" key="3">
    <source>
        <dbReference type="EMBL" id="MCF1713760.1"/>
    </source>
</evidence>
<evidence type="ECO:0000256" key="1">
    <source>
        <dbReference type="SAM" id="SignalP"/>
    </source>
</evidence>
<dbReference type="InterPro" id="IPR004843">
    <property type="entry name" value="Calcineurin-like_PHP"/>
</dbReference>
<dbReference type="InterPro" id="IPR051918">
    <property type="entry name" value="STPP_CPPED1"/>
</dbReference>
<sequence length="276" mass="31163">MQRRNFLRDLSCSALLLLANGGIKPLQAAGLLSAQAPDRFRFAITSDGHYGQPKTSYDDFYREICKAINAFHQRSPLQFTVANGDLFHDQPAFLEAAANALKPIATPLYVTKGNHDMVSDTRWKEVWKQDVNQAVELGDNILLLGTTSDEKGTYLSPNTDWFAEQFKKYSSAKNIFLFFHITPIKWTQHAVDATAFQKLLKEQKNVRAAFNGHDHQEDGVKMFGSIPFLFDGHFGGSWGVNYRGFRVVEILPDNSLLTYMMSPVEKMAELSIYNSL</sequence>
<feature type="signal peptide" evidence="1">
    <location>
        <begin position="1"/>
        <end position="28"/>
    </location>
</feature>
<keyword evidence="1" id="KW-0732">Signal</keyword>
<dbReference type="InterPro" id="IPR029052">
    <property type="entry name" value="Metallo-depent_PP-like"/>
</dbReference>
<dbReference type="Pfam" id="PF00149">
    <property type="entry name" value="Metallophos"/>
    <property type="match status" value="1"/>
</dbReference>
<evidence type="ECO:0000259" key="2">
    <source>
        <dbReference type="Pfam" id="PF00149"/>
    </source>
</evidence>
<protein>
    <submittedName>
        <fullName evidence="3">Metallophosphoesterase</fullName>
    </submittedName>
</protein>
<feature type="domain" description="Calcineurin-like phosphoesterase" evidence="2">
    <location>
        <begin position="40"/>
        <end position="216"/>
    </location>
</feature>
<dbReference type="Proteomes" id="UP001200145">
    <property type="component" value="Unassembled WGS sequence"/>
</dbReference>
<organism evidence="3 4">
    <name type="scientific">Flavihumibacter fluminis</name>
    <dbReference type="NCBI Taxonomy" id="2909236"/>
    <lineage>
        <taxon>Bacteria</taxon>
        <taxon>Pseudomonadati</taxon>
        <taxon>Bacteroidota</taxon>
        <taxon>Chitinophagia</taxon>
        <taxon>Chitinophagales</taxon>
        <taxon>Chitinophagaceae</taxon>
        <taxon>Flavihumibacter</taxon>
    </lineage>
</organism>
<proteinExistence type="predicted"/>
<dbReference type="RefSeq" id="WP_234864288.1">
    <property type="nucleotide sequence ID" value="NZ_JAKEVY010000001.1"/>
</dbReference>
<dbReference type="PANTHER" id="PTHR43143:SF4">
    <property type="entry name" value="CALCINEURIN-LIKE PHOSPHOESTERASE DOMAIN-CONTAINING PROTEIN"/>
    <property type="match status" value="1"/>
</dbReference>
<evidence type="ECO:0000313" key="4">
    <source>
        <dbReference type="Proteomes" id="UP001200145"/>
    </source>
</evidence>
<dbReference type="EMBL" id="JAKEVY010000001">
    <property type="protein sequence ID" value="MCF1713760.1"/>
    <property type="molecule type" value="Genomic_DNA"/>
</dbReference>
<dbReference type="Gene3D" id="3.60.21.10">
    <property type="match status" value="1"/>
</dbReference>
<reference evidence="3 4" key="1">
    <citation type="submission" date="2022-01" db="EMBL/GenBank/DDBJ databases">
        <title>Flavihumibacter sp. nov., isolated from sediment of a river.</title>
        <authorList>
            <person name="Liu H."/>
        </authorList>
    </citation>
    <scope>NUCLEOTIDE SEQUENCE [LARGE SCALE GENOMIC DNA]</scope>
    <source>
        <strain evidence="3 4">RY-1</strain>
    </source>
</reference>
<name>A0ABS9BEP1_9BACT</name>
<feature type="chain" id="PRO_5046511852" evidence="1">
    <location>
        <begin position="29"/>
        <end position="276"/>
    </location>
</feature>
<comment type="caution">
    <text evidence="3">The sequence shown here is derived from an EMBL/GenBank/DDBJ whole genome shotgun (WGS) entry which is preliminary data.</text>
</comment>
<accession>A0ABS9BEP1</accession>
<gene>
    <name evidence="3" type="ORF">L0U88_03845</name>
</gene>
<dbReference type="SUPFAM" id="SSF56300">
    <property type="entry name" value="Metallo-dependent phosphatases"/>
    <property type="match status" value="1"/>
</dbReference>
<dbReference type="PANTHER" id="PTHR43143">
    <property type="entry name" value="METALLOPHOSPHOESTERASE, CALCINEURIN SUPERFAMILY"/>
    <property type="match status" value="1"/>
</dbReference>
<keyword evidence="4" id="KW-1185">Reference proteome</keyword>